<gene>
    <name evidence="1" type="ORF">BpHYR1_036174</name>
</gene>
<sequence>MKNLILLQNILRISIPKAYVQTLDNNYCRLIMNKLNCVDEKHKKIKKFYTQFTGLTYKEQLKTMSQSSFQWDVTPQNTKAVQKSNIYSIAADFNKLNLLKVSNRLFELSERYVKAGLSHSVPLVVILVE</sequence>
<dbReference type="EMBL" id="REGN01005399">
    <property type="protein sequence ID" value="RNA13490.1"/>
    <property type="molecule type" value="Genomic_DNA"/>
</dbReference>
<reference evidence="1 2" key="1">
    <citation type="journal article" date="2018" name="Sci. Rep.">
        <title>Genomic signatures of local adaptation to the degree of environmental predictability in rotifers.</title>
        <authorList>
            <person name="Franch-Gras L."/>
            <person name="Hahn C."/>
            <person name="Garcia-Roger E.M."/>
            <person name="Carmona M.J."/>
            <person name="Serra M."/>
            <person name="Gomez A."/>
        </authorList>
    </citation>
    <scope>NUCLEOTIDE SEQUENCE [LARGE SCALE GENOMIC DNA]</scope>
    <source>
        <strain evidence="1">HYR1</strain>
    </source>
</reference>
<organism evidence="1 2">
    <name type="scientific">Brachionus plicatilis</name>
    <name type="common">Marine rotifer</name>
    <name type="synonym">Brachionus muelleri</name>
    <dbReference type="NCBI Taxonomy" id="10195"/>
    <lineage>
        <taxon>Eukaryota</taxon>
        <taxon>Metazoa</taxon>
        <taxon>Spiralia</taxon>
        <taxon>Gnathifera</taxon>
        <taxon>Rotifera</taxon>
        <taxon>Eurotatoria</taxon>
        <taxon>Monogononta</taxon>
        <taxon>Pseudotrocha</taxon>
        <taxon>Ploima</taxon>
        <taxon>Brachionidae</taxon>
        <taxon>Brachionus</taxon>
    </lineage>
</organism>
<evidence type="ECO:0000313" key="2">
    <source>
        <dbReference type="Proteomes" id="UP000276133"/>
    </source>
</evidence>
<evidence type="ECO:0008006" key="3">
    <source>
        <dbReference type="Google" id="ProtNLM"/>
    </source>
</evidence>
<proteinExistence type="predicted"/>
<dbReference type="AlphaFoldDB" id="A0A3M7QQ62"/>
<evidence type="ECO:0000313" key="1">
    <source>
        <dbReference type="EMBL" id="RNA13490.1"/>
    </source>
</evidence>
<protein>
    <recommendedName>
        <fullName evidence="3">RNA-directed DNA polymerase from mobile element jockey-like</fullName>
    </recommendedName>
</protein>
<keyword evidence="2" id="KW-1185">Reference proteome</keyword>
<comment type="caution">
    <text evidence="1">The sequence shown here is derived from an EMBL/GenBank/DDBJ whole genome shotgun (WGS) entry which is preliminary data.</text>
</comment>
<name>A0A3M7QQ62_BRAPC</name>
<accession>A0A3M7QQ62</accession>
<dbReference type="Proteomes" id="UP000276133">
    <property type="component" value="Unassembled WGS sequence"/>
</dbReference>